<keyword evidence="1" id="KW-0812">Transmembrane</keyword>
<sequence length="286" mass="32682">MENIPHILKIAQLEDNVVHQVALCEDGVVAETFYKNVVSDVFQFESQEMLMSSEKASKDKRCKYKISIILSLCLYLGFTVMYIYYFNPLIQIYRYTIFRYGKILPYDLVRPNGQDVLNKCDENIFCNVHFKAMAIKTSKGTLFPNFTKDGNVSGDYYAALWHAAAILSNTSCRSTINITSSDGSVTSNISESIFNLVAEKIYSSIFLIQSKCHHEAVYAINSPNRFSKYKINYKNYMTLPNATECASSWDTVFNKSYYAIVNYTSCDFRYSTLSEVLGFPILVSFQ</sequence>
<evidence type="ECO:0000256" key="1">
    <source>
        <dbReference type="SAM" id="Phobius"/>
    </source>
</evidence>
<evidence type="ECO:0000313" key="3">
    <source>
        <dbReference type="Proteomes" id="UP000152314"/>
    </source>
</evidence>
<organism evidence="2 3">
    <name type="scientific">Felid gammaherpesvirus 1</name>
    <dbReference type="NCBI Taxonomy" id="2560468"/>
    <lineage>
        <taxon>Viruses</taxon>
        <taxon>Duplodnaviria</taxon>
        <taxon>Heunggongvirae</taxon>
        <taxon>Peploviricota</taxon>
        <taxon>Herviviricetes</taxon>
        <taxon>Herpesvirales</taxon>
        <taxon>Orthoherpesviridae</taxon>
        <taxon>Gammaherpesvirinae</taxon>
        <taxon>Percavirus</taxon>
        <taxon>Percavirus felidgamma1</taxon>
    </lineage>
</organism>
<dbReference type="KEGG" id="vg:26100416"/>
<keyword evidence="1" id="KW-0472">Membrane</keyword>
<dbReference type="OrthoDB" id="13618at10239"/>
<dbReference type="InterPro" id="IPR057861">
    <property type="entry name" value="BDLF2/ORF27-like"/>
</dbReference>
<feature type="transmembrane region" description="Helical" evidence="1">
    <location>
        <begin position="66"/>
        <end position="85"/>
    </location>
</feature>
<dbReference type="Proteomes" id="UP000152314">
    <property type="component" value="Segment"/>
</dbReference>
<dbReference type="RefSeq" id="YP_009173902.1">
    <property type="nucleotide sequence ID" value="NC_028099.1"/>
</dbReference>
<dbReference type="Pfam" id="PF25730">
    <property type="entry name" value="Herpes_BDLF2"/>
    <property type="match status" value="1"/>
</dbReference>
<keyword evidence="3" id="KW-1185">Reference proteome</keyword>
<proteinExistence type="predicted"/>
<accession>A0A0M4LR16</accession>
<protein>
    <submittedName>
        <fullName evidence="2">ORF27</fullName>
    </submittedName>
</protein>
<name>A0A0M4LR16_9GAMA</name>
<keyword evidence="1" id="KW-1133">Transmembrane helix</keyword>
<dbReference type="GeneID" id="26100416"/>
<reference evidence="2 3" key="1">
    <citation type="journal article" date="2015" name="Genome Announc.">
        <title>First Complete Genome Sequence of Felis catus Gammaherpesvirus 1.</title>
        <authorList>
            <person name="Troyer R.M."/>
            <person name="Lee J.S."/>
            <person name="Vuyisich M."/>
            <person name="Chain P."/>
            <person name="Lo C.C."/>
            <person name="Kronmiller B."/>
            <person name="Bracha S."/>
            <person name="Avery A.C."/>
            <person name="VandeWoude S."/>
        </authorList>
    </citation>
    <scope>NUCLEOTIDE SEQUENCE [LARGE SCALE GENOMIC DNA]</scope>
    <source>
        <strain evidence="2">31286</strain>
    </source>
</reference>
<dbReference type="EMBL" id="KT595939">
    <property type="protein sequence ID" value="ALE14737.1"/>
    <property type="molecule type" value="Genomic_DNA"/>
</dbReference>
<evidence type="ECO:0000313" key="2">
    <source>
        <dbReference type="EMBL" id="ALE14737.1"/>
    </source>
</evidence>